<protein>
    <submittedName>
        <fullName evidence="1">Class I SAM-dependent methyltransferase</fullName>
        <ecNumber evidence="1">2.1.-.-</ecNumber>
    </submittedName>
</protein>
<organism evidence="1 2">
    <name type="scientific">Kineothrix sedimenti</name>
    <dbReference type="NCBI Taxonomy" id="3123317"/>
    <lineage>
        <taxon>Bacteria</taxon>
        <taxon>Bacillati</taxon>
        <taxon>Bacillota</taxon>
        <taxon>Clostridia</taxon>
        <taxon>Lachnospirales</taxon>
        <taxon>Lachnospiraceae</taxon>
        <taxon>Kineothrix</taxon>
    </lineage>
</organism>
<dbReference type="Proteomes" id="UP001451571">
    <property type="component" value="Chromosome"/>
</dbReference>
<dbReference type="Gene3D" id="3.40.50.150">
    <property type="entry name" value="Vaccinia Virus protein VP39"/>
    <property type="match status" value="1"/>
</dbReference>
<evidence type="ECO:0000313" key="2">
    <source>
        <dbReference type="Proteomes" id="UP001451571"/>
    </source>
</evidence>
<dbReference type="SUPFAM" id="SSF53335">
    <property type="entry name" value="S-adenosyl-L-methionine-dependent methyltransferases"/>
    <property type="match status" value="1"/>
</dbReference>
<reference evidence="1 2" key="1">
    <citation type="submission" date="2024-02" db="EMBL/GenBank/DDBJ databases">
        <title>Bacterial strain from lacustrine sediment.</title>
        <authorList>
            <person name="Petit C."/>
            <person name="Fadhlaoui K."/>
        </authorList>
    </citation>
    <scope>NUCLEOTIDE SEQUENCE [LARGE SCALE GENOMIC DNA]</scope>
    <source>
        <strain evidence="1 2">IPX-CK</strain>
    </source>
</reference>
<accession>A0ABZ3ET72</accession>
<dbReference type="InterPro" id="IPR029063">
    <property type="entry name" value="SAM-dependent_MTases_sf"/>
</dbReference>
<dbReference type="GO" id="GO:0008168">
    <property type="term" value="F:methyltransferase activity"/>
    <property type="evidence" value="ECO:0007669"/>
    <property type="project" value="UniProtKB-KW"/>
</dbReference>
<dbReference type="Pfam" id="PF13489">
    <property type="entry name" value="Methyltransf_23"/>
    <property type="match status" value="1"/>
</dbReference>
<name>A0ABZ3ET72_9FIRM</name>
<dbReference type="GO" id="GO:0032259">
    <property type="term" value="P:methylation"/>
    <property type="evidence" value="ECO:0007669"/>
    <property type="project" value="UniProtKB-KW"/>
</dbReference>
<evidence type="ECO:0000313" key="1">
    <source>
        <dbReference type="EMBL" id="XAH73413.1"/>
    </source>
</evidence>
<keyword evidence="1" id="KW-0489">Methyltransferase</keyword>
<dbReference type="EMBL" id="CP146256">
    <property type="protein sequence ID" value="XAH73413.1"/>
    <property type="molecule type" value="Genomic_DNA"/>
</dbReference>
<keyword evidence="2" id="KW-1185">Reference proteome</keyword>
<sequence>MNVSSNIEQIGKIVLDYKYYPGEDLYCDGEVEDEILDIVKNYSPIEYRRIIEERAKWPVLYHLSPLRENIVDWVPMDKDAKVLEVGAGCGAITGNLAKKAGSVTCIDLSKKRSMINAYRHQDCDNVTIHVGNFMDIEPELPNDFDFIYFIGVFEYGQSYTGTVRPYEDLLKMMLRHLKKDGRIIIAIENRLGLKYFAGCREDHLGTYFSGIEDYAQGGGVRTFTREGLENIFHACGVKDYSFYYPYPDYKFMTALYSDGRLPMPGELSENNRNFDRDRMLLFDEKQAFDAVIKDGLFPVFSNSYAAVIGDDFDIKYAKYSNDRSPEYEIRTEICIDGEGKKIVKKHALSNEAIDHIKSMETAYIDLRQRFEGGKLRVNKCSLCEDGKSAQFEFVEGLTLEEILDGCLERNEIDKFHVLFKEYLERISYHEEMPVADYDLIFSNILITPKEVSEETNDEAEEDSSLDESGLKAIMDGAWTIIDYEWTFGKPVSAKETAFRAVYCYVLENEKRNKLNLDAIIETLGITEREAEEFREQEMGFQEFVTGKHKSMAQMRDAIGYKIMEPLKWVHKFDDSSEKERIQIYEDRGNGYCEEDSYFVRDAYEGENLIRLELETAGNVNMLRIDPAMDYCVVRVKELTFNGMAVEPGKKNIITNGKSLKDGSYVFATEDPNINIRLGNLDRMDRNEIVAEMEIVRVPEEIAKDMAGAVKKIW</sequence>
<dbReference type="EC" id="2.1.-.-" evidence="1"/>
<dbReference type="RefSeq" id="WP_342757020.1">
    <property type="nucleotide sequence ID" value="NZ_CP146256.1"/>
</dbReference>
<dbReference type="CDD" id="cd02440">
    <property type="entry name" value="AdoMet_MTases"/>
    <property type="match status" value="1"/>
</dbReference>
<keyword evidence="1" id="KW-0808">Transferase</keyword>
<gene>
    <name evidence="1" type="ORF">V6984_18210</name>
</gene>
<proteinExistence type="predicted"/>